<accession>A0A9D9ILB2</accession>
<dbReference type="EMBL" id="JADIMD010000045">
    <property type="protein sequence ID" value="MBO8474325.1"/>
    <property type="molecule type" value="Genomic_DNA"/>
</dbReference>
<keyword evidence="3 6" id="KW-0812">Transmembrane</keyword>
<feature type="transmembrane region" description="Helical" evidence="6">
    <location>
        <begin position="6"/>
        <end position="27"/>
    </location>
</feature>
<keyword evidence="5 6" id="KW-0472">Membrane</keyword>
<evidence type="ECO:0000313" key="8">
    <source>
        <dbReference type="Proteomes" id="UP000823757"/>
    </source>
</evidence>
<dbReference type="PANTHER" id="PTHR30086">
    <property type="entry name" value="ARGININE EXPORTER PROTEIN ARGO"/>
    <property type="match status" value="1"/>
</dbReference>
<evidence type="ECO:0000256" key="6">
    <source>
        <dbReference type="SAM" id="Phobius"/>
    </source>
</evidence>
<organism evidence="7 8">
    <name type="scientific">Candidatus Cryptobacteroides faecigallinarum</name>
    <dbReference type="NCBI Taxonomy" id="2840763"/>
    <lineage>
        <taxon>Bacteria</taxon>
        <taxon>Pseudomonadati</taxon>
        <taxon>Bacteroidota</taxon>
        <taxon>Bacteroidia</taxon>
        <taxon>Bacteroidales</taxon>
        <taxon>Candidatus Cryptobacteroides</taxon>
    </lineage>
</organism>
<protein>
    <submittedName>
        <fullName evidence="7">LysE family transporter</fullName>
    </submittedName>
</protein>
<evidence type="ECO:0000256" key="1">
    <source>
        <dbReference type="ARBA" id="ARBA00004651"/>
    </source>
</evidence>
<dbReference type="GO" id="GO:0015171">
    <property type="term" value="F:amino acid transmembrane transporter activity"/>
    <property type="evidence" value="ECO:0007669"/>
    <property type="project" value="TreeGrafter"/>
</dbReference>
<sequence length="216" mass="23307">MFLDILKGFIIGICASAPIGPIAILVIQKTLSKGHKAGFITGMGATCVDTIYSAIALFALAIAQNFMEEHNEIILLAGGILVAVIGWFMMMSDPFRKLTDEKSNGISAKDFGQSIVMGLSNPGAILVIFGLFAFFGIGPDDGKEGLTVLPLIAAVFAGATLYWFSITAVLEHFRKRIRLRSILWINRITSIIVIIIGVALIGESLYRVIFLGMPLD</sequence>
<dbReference type="AlphaFoldDB" id="A0A9D9ILB2"/>
<evidence type="ECO:0000256" key="2">
    <source>
        <dbReference type="ARBA" id="ARBA00022475"/>
    </source>
</evidence>
<reference evidence="7" key="1">
    <citation type="submission" date="2020-10" db="EMBL/GenBank/DDBJ databases">
        <authorList>
            <person name="Gilroy R."/>
        </authorList>
    </citation>
    <scope>NUCLEOTIDE SEQUENCE</scope>
    <source>
        <strain evidence="7">B1-13419</strain>
    </source>
</reference>
<dbReference type="GO" id="GO:0005886">
    <property type="term" value="C:plasma membrane"/>
    <property type="evidence" value="ECO:0007669"/>
    <property type="project" value="UniProtKB-SubCell"/>
</dbReference>
<gene>
    <name evidence="7" type="ORF">IAB91_03410</name>
</gene>
<reference evidence="7" key="2">
    <citation type="journal article" date="2021" name="PeerJ">
        <title>Extensive microbial diversity within the chicken gut microbiome revealed by metagenomics and culture.</title>
        <authorList>
            <person name="Gilroy R."/>
            <person name="Ravi A."/>
            <person name="Getino M."/>
            <person name="Pursley I."/>
            <person name="Horton D.L."/>
            <person name="Alikhan N.F."/>
            <person name="Baker D."/>
            <person name="Gharbi K."/>
            <person name="Hall N."/>
            <person name="Watson M."/>
            <person name="Adriaenssens E.M."/>
            <person name="Foster-Nyarko E."/>
            <person name="Jarju S."/>
            <person name="Secka A."/>
            <person name="Antonio M."/>
            <person name="Oren A."/>
            <person name="Chaudhuri R.R."/>
            <person name="La Ragione R."/>
            <person name="Hildebrand F."/>
            <person name="Pallen M.J."/>
        </authorList>
    </citation>
    <scope>NUCLEOTIDE SEQUENCE</scope>
    <source>
        <strain evidence="7">B1-13419</strain>
    </source>
</reference>
<evidence type="ECO:0000256" key="3">
    <source>
        <dbReference type="ARBA" id="ARBA00022692"/>
    </source>
</evidence>
<keyword evidence="4 6" id="KW-1133">Transmembrane helix</keyword>
<proteinExistence type="predicted"/>
<dbReference type="Pfam" id="PF01810">
    <property type="entry name" value="LysE"/>
    <property type="match status" value="1"/>
</dbReference>
<keyword evidence="2" id="KW-1003">Cell membrane</keyword>
<evidence type="ECO:0000256" key="4">
    <source>
        <dbReference type="ARBA" id="ARBA00022989"/>
    </source>
</evidence>
<dbReference type="InterPro" id="IPR001123">
    <property type="entry name" value="LeuE-type"/>
</dbReference>
<comment type="caution">
    <text evidence="7">The sequence shown here is derived from an EMBL/GenBank/DDBJ whole genome shotgun (WGS) entry which is preliminary data.</text>
</comment>
<evidence type="ECO:0000256" key="5">
    <source>
        <dbReference type="ARBA" id="ARBA00023136"/>
    </source>
</evidence>
<comment type="subcellular location">
    <subcellularLocation>
        <location evidence="1">Cell membrane</location>
        <topology evidence="1">Multi-pass membrane protein</topology>
    </subcellularLocation>
</comment>
<feature type="transmembrane region" description="Helical" evidence="6">
    <location>
        <begin position="111"/>
        <end position="137"/>
    </location>
</feature>
<evidence type="ECO:0000313" key="7">
    <source>
        <dbReference type="EMBL" id="MBO8474325.1"/>
    </source>
</evidence>
<feature type="transmembrane region" description="Helical" evidence="6">
    <location>
        <begin position="73"/>
        <end position="90"/>
    </location>
</feature>
<name>A0A9D9ILB2_9BACT</name>
<dbReference type="PANTHER" id="PTHR30086:SF20">
    <property type="entry name" value="ARGININE EXPORTER PROTEIN ARGO-RELATED"/>
    <property type="match status" value="1"/>
</dbReference>
<feature type="transmembrane region" description="Helical" evidence="6">
    <location>
        <begin position="182"/>
        <end position="206"/>
    </location>
</feature>
<dbReference type="Proteomes" id="UP000823757">
    <property type="component" value="Unassembled WGS sequence"/>
</dbReference>
<feature type="transmembrane region" description="Helical" evidence="6">
    <location>
        <begin position="149"/>
        <end position="170"/>
    </location>
</feature>
<feature type="transmembrane region" description="Helical" evidence="6">
    <location>
        <begin position="39"/>
        <end position="61"/>
    </location>
</feature>